<dbReference type="EMBL" id="CP000417">
    <property type="protein sequence ID" value="ABJ65363.1"/>
    <property type="molecule type" value="Genomic_DNA"/>
</dbReference>
<proteinExistence type="predicted"/>
<name>Q03N59_LEVBA</name>
<dbReference type="HOGENOM" id="CLU_899516_0_0_9"/>
<keyword evidence="1" id="KW-0614">Plasmid</keyword>
<organism evidence="1 2">
    <name type="scientific">Levilactobacillus brevis (strain ATCC 367 / BCRC 12310 / CIP 105137 / JCM 1170 / LMG 11437 / NCIMB 947 / NCTC 947)</name>
    <name type="common">Lactobacillus brevis</name>
    <dbReference type="NCBI Taxonomy" id="387344"/>
    <lineage>
        <taxon>Bacteria</taxon>
        <taxon>Bacillati</taxon>
        <taxon>Bacillota</taxon>
        <taxon>Bacilli</taxon>
        <taxon>Lactobacillales</taxon>
        <taxon>Lactobacillaceae</taxon>
        <taxon>Levilactobacillus</taxon>
    </lineage>
</organism>
<dbReference type="Proteomes" id="UP000001652">
    <property type="component" value="Plasmid 1"/>
</dbReference>
<sequence length="309" mass="35508">MKEKNSNYNRFMAETQVTWEHYERVRKCFGNVGSFAYWPERDSSSTQIPGKGKRAIKYKALPIIAHNESEYIAKKLNKHLHNGVVLLGLNFGVPKDCLGFTEFEKIEALRSMNDMSNQYGGKYGRKSLNVYLNEDYYSNVENVVGDPIGYDEVVCRYTEGAYMTDFFKYSIETKLDNKKSACSKPTGMPSTDGEKLLKQYRKEEFEHLIEVNAKGLKKELDALGTPDNVIIAPMSARLRDKDVEDAICKCLERNVKFINCLEHYQSRSGNKPEKDKCIKHPLQARFARNLIKANEGIEKIVQERLSEQN</sequence>
<protein>
    <submittedName>
        <fullName evidence="1">Uncharacterized protein</fullName>
    </submittedName>
</protein>
<evidence type="ECO:0000313" key="1">
    <source>
        <dbReference type="EMBL" id="ABJ65363.1"/>
    </source>
</evidence>
<evidence type="ECO:0000313" key="2">
    <source>
        <dbReference type="Proteomes" id="UP000001652"/>
    </source>
</evidence>
<accession>Q03N59</accession>
<dbReference type="PATRIC" id="fig|387344.15.peg.2220"/>
<gene>
    <name evidence="1" type="ordered locus">LVIS_A01</name>
</gene>
<dbReference type="RefSeq" id="WP_011668980.1">
    <property type="nucleotide sequence ID" value="NC_008498.1"/>
</dbReference>
<reference evidence="1 2" key="1">
    <citation type="journal article" date="2006" name="Proc. Natl. Acad. Sci. U.S.A.">
        <title>Comparative genomics of the lactic acid bacteria.</title>
        <authorList>
            <person name="Makarova K."/>
            <person name="Slesarev A."/>
            <person name="Wolf Y."/>
            <person name="Sorokin A."/>
            <person name="Mirkin B."/>
            <person name="Koonin E."/>
            <person name="Pavlov A."/>
            <person name="Pavlova N."/>
            <person name="Karamychev V."/>
            <person name="Polouchine N."/>
            <person name="Shakhova V."/>
            <person name="Grigoriev I."/>
            <person name="Lou Y."/>
            <person name="Rohksar D."/>
            <person name="Lucas S."/>
            <person name="Huang K."/>
            <person name="Goodstein D.M."/>
            <person name="Hawkins T."/>
            <person name="Plengvidhya V."/>
            <person name="Welker D."/>
            <person name="Hughes J."/>
            <person name="Goh Y."/>
            <person name="Benson A."/>
            <person name="Baldwin K."/>
            <person name="Lee J.H."/>
            <person name="Diaz-Muniz I."/>
            <person name="Dosti B."/>
            <person name="Smeianov V."/>
            <person name="Wechter W."/>
            <person name="Barabote R."/>
            <person name="Lorca G."/>
            <person name="Altermann E."/>
            <person name="Barrangou R."/>
            <person name="Ganesan B."/>
            <person name="Xie Y."/>
            <person name="Rawsthorne H."/>
            <person name="Tamir D."/>
            <person name="Parker C."/>
            <person name="Breidt F."/>
            <person name="Broadbent J."/>
            <person name="Hutkins R."/>
            <person name="O'Sullivan D."/>
            <person name="Steele J."/>
            <person name="Unlu G."/>
            <person name="Saier M."/>
            <person name="Klaenhammer T."/>
            <person name="Richardson P."/>
            <person name="Kozyavkin S."/>
            <person name="Weimer B."/>
            <person name="Mills D."/>
        </authorList>
    </citation>
    <scope>NUCLEOTIDE SEQUENCE [LARGE SCALE GENOMIC DNA]</scope>
    <source>
        <strain evidence="2">ATCC 367 / BCRC 12310 / CIP 105137 / JCM 1170 / LMG 11437 / NCIMB 947 / NCTC 947</strain>
        <plasmid evidence="1">1</plasmid>
    </source>
</reference>
<geneLocation type="plasmid" evidence="2">
    <name>pLVIS1</name>
</geneLocation>
<keyword evidence="2" id="KW-1185">Reference proteome</keyword>
<dbReference type="AlphaFoldDB" id="Q03N59"/>
<dbReference type="KEGG" id="lbr:LVIS_A01"/>